<proteinExistence type="predicted"/>
<accession>I2NL73</accession>
<reference evidence="1 2" key="1">
    <citation type="submission" date="2012-04" db="EMBL/GenBank/DDBJ databases">
        <authorList>
            <person name="Harkins D.M."/>
            <person name="Madupu R."/>
            <person name="Durkin A.S."/>
            <person name="Torralba M."/>
            <person name="Methe B."/>
            <person name="Sutton G.G."/>
            <person name="Nelson K.E."/>
        </authorList>
    </citation>
    <scope>NUCLEOTIDE SEQUENCE [LARGE SCALE GENOMIC DNA]</scope>
    <source>
        <strain evidence="1 2">VK64</strain>
    </source>
</reference>
<dbReference type="RefSeq" id="WP_003767540.1">
    <property type="nucleotide sequence ID" value="NZ_AJMT01000156.1"/>
</dbReference>
<name>I2NL73_NEISI</name>
<protein>
    <submittedName>
        <fullName evidence="1">Uncharacterized protein</fullName>
    </submittedName>
</protein>
<dbReference type="AlphaFoldDB" id="I2NL73"/>
<feature type="non-terminal residue" evidence="1">
    <location>
        <position position="1"/>
    </location>
</feature>
<comment type="caution">
    <text evidence="1">The sequence shown here is derived from an EMBL/GenBank/DDBJ whole genome shotgun (WGS) entry which is preliminary data.</text>
</comment>
<dbReference type="Pfam" id="PF18977">
    <property type="entry name" value="DUF5713"/>
    <property type="match status" value="1"/>
</dbReference>
<dbReference type="EMBL" id="AJMT01000156">
    <property type="protein sequence ID" value="EIG26584.1"/>
    <property type="molecule type" value="Genomic_DNA"/>
</dbReference>
<dbReference type="InterPro" id="IPR043767">
    <property type="entry name" value="DUF5713"/>
</dbReference>
<evidence type="ECO:0000313" key="2">
    <source>
        <dbReference type="Proteomes" id="UP000004473"/>
    </source>
</evidence>
<sequence>ENDSEIETVARDTIATDMEYIAQSYGFEDADIEELVAPRDW</sequence>
<dbReference type="Proteomes" id="UP000004473">
    <property type="component" value="Unassembled WGS sequence"/>
</dbReference>
<organism evidence="1 2">
    <name type="scientific">Neisseria sicca VK64</name>
    <dbReference type="NCBI Taxonomy" id="1095748"/>
    <lineage>
        <taxon>Bacteria</taxon>
        <taxon>Pseudomonadati</taxon>
        <taxon>Pseudomonadota</taxon>
        <taxon>Betaproteobacteria</taxon>
        <taxon>Neisseriales</taxon>
        <taxon>Neisseriaceae</taxon>
        <taxon>Neisseria</taxon>
    </lineage>
</organism>
<evidence type="ECO:0000313" key="1">
    <source>
        <dbReference type="EMBL" id="EIG26584.1"/>
    </source>
</evidence>
<gene>
    <name evidence="1" type="ORF">HMPREF1051_0549</name>
</gene>